<reference evidence="1 2" key="1">
    <citation type="submission" date="2022-10" db="EMBL/GenBank/DDBJ databases">
        <title>The complete genomes of actinobacterial strains from the NBC collection.</title>
        <authorList>
            <person name="Joergensen T.S."/>
            <person name="Alvarez Arevalo M."/>
            <person name="Sterndorff E.B."/>
            <person name="Faurdal D."/>
            <person name="Vuksanovic O."/>
            <person name="Mourched A.-S."/>
            <person name="Charusanti P."/>
            <person name="Shaw S."/>
            <person name="Blin K."/>
            <person name="Weber T."/>
        </authorList>
    </citation>
    <scope>NUCLEOTIDE SEQUENCE [LARGE SCALE GENOMIC DNA]</scope>
    <source>
        <strain evidence="1 2">NBC_01247</strain>
    </source>
</reference>
<dbReference type="Proteomes" id="UP001432014">
    <property type="component" value="Chromosome"/>
</dbReference>
<evidence type="ECO:0000313" key="1">
    <source>
        <dbReference type="EMBL" id="WUS55661.1"/>
    </source>
</evidence>
<organism evidence="1 2">
    <name type="scientific">Kitasatospora herbaricolor</name>
    <dbReference type="NCBI Taxonomy" id="68217"/>
    <lineage>
        <taxon>Bacteria</taxon>
        <taxon>Bacillati</taxon>
        <taxon>Actinomycetota</taxon>
        <taxon>Actinomycetes</taxon>
        <taxon>Kitasatosporales</taxon>
        <taxon>Streptomycetaceae</taxon>
        <taxon>Kitasatospora</taxon>
    </lineage>
</organism>
<evidence type="ECO:0000313" key="2">
    <source>
        <dbReference type="Proteomes" id="UP001432014"/>
    </source>
</evidence>
<keyword evidence="2" id="KW-1185">Reference proteome</keyword>
<gene>
    <name evidence="1" type="ORF">OG469_09130</name>
</gene>
<name>A0ABZ1W496_9ACTN</name>
<accession>A0ABZ1W496</accession>
<sequence length="58" mass="5888">MSWTLVAVVLLATAGLLVLGLLAGRLWLDVKVLAREVDTASRALAEAAGDLAGATRAG</sequence>
<dbReference type="RefSeq" id="WP_329499697.1">
    <property type="nucleotide sequence ID" value="NZ_CP108460.1"/>
</dbReference>
<proteinExistence type="predicted"/>
<protein>
    <submittedName>
        <fullName evidence="1">Uncharacterized protein</fullName>
    </submittedName>
</protein>
<dbReference type="EMBL" id="CP108482">
    <property type="protein sequence ID" value="WUS55661.1"/>
    <property type="molecule type" value="Genomic_DNA"/>
</dbReference>